<proteinExistence type="predicted"/>
<evidence type="ECO:0000313" key="2">
    <source>
        <dbReference type="Proteomes" id="UP000050640"/>
    </source>
</evidence>
<feature type="compositionally biased region" description="Basic and acidic residues" evidence="1">
    <location>
        <begin position="127"/>
        <end position="146"/>
    </location>
</feature>
<evidence type="ECO:0000313" key="3">
    <source>
        <dbReference type="WBParaSite" id="EEL_0000552901-mRNA-1"/>
    </source>
</evidence>
<dbReference type="WBParaSite" id="EEL_0000552901-mRNA-1">
    <property type="protein sequence ID" value="EEL_0000552901-mRNA-1"/>
    <property type="gene ID" value="EEL_0000552901"/>
</dbReference>
<feature type="compositionally biased region" description="Basic residues" evidence="1">
    <location>
        <begin position="27"/>
        <end position="69"/>
    </location>
</feature>
<evidence type="ECO:0000256" key="1">
    <source>
        <dbReference type="SAM" id="MobiDB-lite"/>
    </source>
</evidence>
<dbReference type="STRING" id="1147741.A0A0R3RU41"/>
<feature type="compositionally biased region" description="Basic residues" evidence="1">
    <location>
        <begin position="147"/>
        <end position="159"/>
    </location>
</feature>
<dbReference type="AlphaFoldDB" id="A0A0R3RU41"/>
<name>A0A0R3RU41_9BILA</name>
<feature type="compositionally biased region" description="Basic residues" evidence="1">
    <location>
        <begin position="99"/>
        <end position="118"/>
    </location>
</feature>
<organism evidence="2 3">
    <name type="scientific">Elaeophora elaphi</name>
    <dbReference type="NCBI Taxonomy" id="1147741"/>
    <lineage>
        <taxon>Eukaryota</taxon>
        <taxon>Metazoa</taxon>
        <taxon>Ecdysozoa</taxon>
        <taxon>Nematoda</taxon>
        <taxon>Chromadorea</taxon>
        <taxon>Rhabditida</taxon>
        <taxon>Spirurina</taxon>
        <taxon>Spiruromorpha</taxon>
        <taxon>Filarioidea</taxon>
        <taxon>Onchocercidae</taxon>
        <taxon>Elaeophora</taxon>
    </lineage>
</organism>
<keyword evidence="2" id="KW-1185">Reference proteome</keyword>
<feature type="region of interest" description="Disordered" evidence="1">
    <location>
        <begin position="1"/>
        <end position="169"/>
    </location>
</feature>
<feature type="compositionally biased region" description="Basic and acidic residues" evidence="1">
    <location>
        <begin position="82"/>
        <end position="98"/>
    </location>
</feature>
<accession>A0A0R3RU41</accession>
<feature type="compositionally biased region" description="Low complexity" evidence="1">
    <location>
        <begin position="12"/>
        <end position="22"/>
    </location>
</feature>
<protein>
    <submittedName>
        <fullName evidence="3">SMAP domain-containing protein</fullName>
    </submittedName>
</protein>
<reference evidence="3" key="1">
    <citation type="submission" date="2017-02" db="UniProtKB">
        <authorList>
            <consortium name="WormBaseParasite"/>
        </authorList>
    </citation>
    <scope>IDENTIFICATION</scope>
</reference>
<dbReference type="Proteomes" id="UP000050640">
    <property type="component" value="Unplaced"/>
</dbReference>
<sequence length="330" mass="38929">MGRPKKHDRSGNSRQRSSNSGSYERRTRSRSRDRHMSRSRSRSRGRRNSRSRSRGRRNSRSRSRGRRSSRSVSRGWRYSRSKSQERRYSRSRSADRRSNRSRSRGRRRSRSSGRRRSRDRSQSYLWRNRDRSKSRSIDRTSRDKHDKRSTRHGPSKQRARTGQEKMKDTVKEIEMMKSRMRSALESAQTKAGAVEETSGVLSESRLTLDLTIPEAVARHRDIERIEEEGFHQSTFVSSSGGAGGRVRKEDVTDRTAVVTKKEDEHDKAMFGPKWRDAEKKCRDEKREAIADVEVDKEIPLANARFFEDRAVREERWLKIYRERRTKLLGL</sequence>